<dbReference type="Proteomes" id="UP001415857">
    <property type="component" value="Unassembled WGS sequence"/>
</dbReference>
<keyword evidence="3" id="KW-1185">Reference proteome</keyword>
<organism evidence="2 3">
    <name type="scientific">Liquidambar formosana</name>
    <name type="common">Formosan gum</name>
    <dbReference type="NCBI Taxonomy" id="63359"/>
    <lineage>
        <taxon>Eukaryota</taxon>
        <taxon>Viridiplantae</taxon>
        <taxon>Streptophyta</taxon>
        <taxon>Embryophyta</taxon>
        <taxon>Tracheophyta</taxon>
        <taxon>Spermatophyta</taxon>
        <taxon>Magnoliopsida</taxon>
        <taxon>eudicotyledons</taxon>
        <taxon>Gunneridae</taxon>
        <taxon>Pentapetalae</taxon>
        <taxon>Saxifragales</taxon>
        <taxon>Altingiaceae</taxon>
        <taxon>Liquidambar</taxon>
    </lineage>
</organism>
<dbReference type="AlphaFoldDB" id="A0AAP0N8R7"/>
<gene>
    <name evidence="2" type="ORF">L1049_010145</name>
</gene>
<name>A0AAP0N8R7_LIQFO</name>
<dbReference type="PANTHER" id="PTHR36888">
    <property type="entry name" value="TETRATRICOPEPTIDE-LIKE HELICAL DOMAIN-CONTAINING PROTEIN-RELATED"/>
    <property type="match status" value="1"/>
</dbReference>
<dbReference type="PANTHER" id="PTHR36888:SF2">
    <property type="entry name" value="TETRATRICOPEPTIDE REPEAT (TPR)-LIKE SUPERFAMILY PROTEIN"/>
    <property type="match status" value="1"/>
</dbReference>
<comment type="caution">
    <text evidence="2">The sequence shown here is derived from an EMBL/GenBank/DDBJ whole genome shotgun (WGS) entry which is preliminary data.</text>
</comment>
<proteinExistence type="predicted"/>
<accession>A0AAP0N8R7</accession>
<feature type="compositionally biased region" description="Basic and acidic residues" evidence="1">
    <location>
        <begin position="72"/>
        <end position="117"/>
    </location>
</feature>
<evidence type="ECO:0000256" key="1">
    <source>
        <dbReference type="SAM" id="MobiDB-lite"/>
    </source>
</evidence>
<reference evidence="2 3" key="1">
    <citation type="journal article" date="2024" name="Plant J.">
        <title>Genome sequences and population genomics reveal climatic adaptation and genomic divergence between two closely related sweetgum species.</title>
        <authorList>
            <person name="Xu W.Q."/>
            <person name="Ren C.Q."/>
            <person name="Zhang X.Y."/>
            <person name="Comes H.P."/>
            <person name="Liu X.H."/>
            <person name="Li Y.G."/>
            <person name="Kettle C.J."/>
            <person name="Jalonen R."/>
            <person name="Gaisberger H."/>
            <person name="Ma Y.Z."/>
            <person name="Qiu Y.X."/>
        </authorList>
    </citation>
    <scope>NUCLEOTIDE SEQUENCE [LARGE SCALE GENOMIC DNA]</scope>
    <source>
        <strain evidence="2">Hangzhou</strain>
    </source>
</reference>
<dbReference type="Gene3D" id="1.25.40.10">
    <property type="entry name" value="Tetratricopeptide repeat domain"/>
    <property type="match status" value="1"/>
</dbReference>
<feature type="region of interest" description="Disordered" evidence="1">
    <location>
        <begin position="65"/>
        <end position="123"/>
    </location>
</feature>
<sequence>MDESAKRLTESEEYRYQSNRLRFMNNHHIFLKMGHHNEIETWTSHDSMIDSVDFSVSMKHMETEASFGQEQMFKKPSEAYRPSHDQEKGENETYRSHFREEKENVEEDKRSPPKKEVGFSSPSAVSDDVLFDRYLTEANDLLKQARQCLSSRGDVEHAEMILYNSAKLLSKATGMKPMSLLAVGLLGNTYLVHGELKLKVSRELRTLLSRNDPLSVERRGKVYRGLDGQIMSKDKIASILVNVCEECEELLVKAGRKYRMALSIDGSDVRALYNWGLALSFRAQLIADIGPVSIVLDMEATFDADKVFLAAIDKFDAMMSKSNVYAPDALFRWGAALQERSRLRPSNSKEKVKLLHQAKRLYEDALDLDSDNLQVREALSSCISELNFRRI</sequence>
<evidence type="ECO:0000313" key="2">
    <source>
        <dbReference type="EMBL" id="KAK9267712.1"/>
    </source>
</evidence>
<evidence type="ECO:0000313" key="3">
    <source>
        <dbReference type="Proteomes" id="UP001415857"/>
    </source>
</evidence>
<dbReference type="SUPFAM" id="SSF48452">
    <property type="entry name" value="TPR-like"/>
    <property type="match status" value="1"/>
</dbReference>
<protein>
    <submittedName>
        <fullName evidence="2">Uncharacterized protein</fullName>
    </submittedName>
</protein>
<dbReference type="InterPro" id="IPR011990">
    <property type="entry name" value="TPR-like_helical_dom_sf"/>
</dbReference>
<dbReference type="EMBL" id="JBBPBK010000016">
    <property type="protein sequence ID" value="KAK9267712.1"/>
    <property type="molecule type" value="Genomic_DNA"/>
</dbReference>